<dbReference type="AlphaFoldDB" id="A0A7G1G1G9"/>
<name>A0A7G1G1G9_9BACT</name>
<reference evidence="5 6" key="1">
    <citation type="submission" date="2018-06" db="EMBL/GenBank/DDBJ databases">
        <title>Genome sequencing of Oceanotoga sp. sy52.</title>
        <authorList>
            <person name="Mori K."/>
        </authorList>
    </citation>
    <scope>NUCLEOTIDE SEQUENCE [LARGE SCALE GENOMIC DNA]</scope>
    <source>
        <strain evidence="6">sy52</strain>
    </source>
</reference>
<dbReference type="InterPro" id="IPR017900">
    <property type="entry name" value="4Fe4S_Fe_S_CS"/>
</dbReference>
<dbReference type="RefSeq" id="WP_190615159.1">
    <property type="nucleotide sequence ID" value="NZ_AP018712.1"/>
</dbReference>
<dbReference type="SUPFAM" id="SSF54862">
    <property type="entry name" value="4Fe-4S ferredoxins"/>
    <property type="match status" value="1"/>
</dbReference>
<evidence type="ECO:0000256" key="2">
    <source>
        <dbReference type="ARBA" id="ARBA00023004"/>
    </source>
</evidence>
<keyword evidence="1" id="KW-0479">Metal-binding</keyword>
<dbReference type="PANTHER" id="PTHR43122">
    <property type="entry name" value="FERREDOXIN SUBUNIT OF PYRUVATE:FLAVODOXIN OXIDOREDUCTASE-RELATED"/>
    <property type="match status" value="1"/>
</dbReference>
<sequence length="71" mass="8047">MPSVKKNFKVEINYEYCKKCGLCYWICPTKTIIAGEYGKPEVPDHAKCIGCLQCEKICPDFAINVIEDGEK</sequence>
<dbReference type="PROSITE" id="PS00198">
    <property type="entry name" value="4FE4S_FER_1"/>
    <property type="match status" value="2"/>
</dbReference>
<dbReference type="GO" id="GO:0051536">
    <property type="term" value="F:iron-sulfur cluster binding"/>
    <property type="evidence" value="ECO:0007669"/>
    <property type="project" value="UniProtKB-KW"/>
</dbReference>
<evidence type="ECO:0000256" key="1">
    <source>
        <dbReference type="ARBA" id="ARBA00022723"/>
    </source>
</evidence>
<dbReference type="Pfam" id="PF13237">
    <property type="entry name" value="Fer4_10"/>
    <property type="match status" value="1"/>
</dbReference>
<keyword evidence="2" id="KW-0408">Iron</keyword>
<gene>
    <name evidence="5" type="ORF">OSSY52_01610</name>
</gene>
<organism evidence="5 6">
    <name type="scientific">Tepiditoga spiralis</name>
    <dbReference type="NCBI Taxonomy" id="2108365"/>
    <lineage>
        <taxon>Bacteria</taxon>
        <taxon>Thermotogati</taxon>
        <taxon>Thermotogota</taxon>
        <taxon>Thermotogae</taxon>
        <taxon>Petrotogales</taxon>
        <taxon>Petrotogaceae</taxon>
        <taxon>Tepiditoga</taxon>
    </lineage>
</organism>
<evidence type="ECO:0000256" key="3">
    <source>
        <dbReference type="ARBA" id="ARBA00023014"/>
    </source>
</evidence>
<dbReference type="EMBL" id="AP018712">
    <property type="protein sequence ID" value="BBE30020.1"/>
    <property type="molecule type" value="Genomic_DNA"/>
</dbReference>
<dbReference type="PROSITE" id="PS51379">
    <property type="entry name" value="4FE4S_FER_2"/>
    <property type="match status" value="2"/>
</dbReference>
<evidence type="ECO:0000259" key="4">
    <source>
        <dbReference type="PROSITE" id="PS51379"/>
    </source>
</evidence>
<feature type="domain" description="4Fe-4S ferredoxin-type" evidence="4">
    <location>
        <begin position="8"/>
        <end position="37"/>
    </location>
</feature>
<keyword evidence="6" id="KW-1185">Reference proteome</keyword>
<proteinExistence type="predicted"/>
<evidence type="ECO:0000313" key="5">
    <source>
        <dbReference type="EMBL" id="BBE30020.1"/>
    </source>
</evidence>
<feature type="domain" description="4Fe-4S ferredoxin-type" evidence="4">
    <location>
        <begin position="38"/>
        <end position="68"/>
    </location>
</feature>
<dbReference type="Gene3D" id="3.30.70.20">
    <property type="match status" value="1"/>
</dbReference>
<dbReference type="InParanoid" id="A0A7G1G1G9"/>
<dbReference type="GO" id="GO:0046872">
    <property type="term" value="F:metal ion binding"/>
    <property type="evidence" value="ECO:0007669"/>
    <property type="project" value="UniProtKB-KW"/>
</dbReference>
<dbReference type="InterPro" id="IPR017896">
    <property type="entry name" value="4Fe4S_Fe-S-bd"/>
</dbReference>
<protein>
    <submittedName>
        <fullName evidence="5">Ferredoxin</fullName>
    </submittedName>
</protein>
<evidence type="ECO:0000313" key="6">
    <source>
        <dbReference type="Proteomes" id="UP000516361"/>
    </source>
</evidence>
<dbReference type="PANTHER" id="PTHR43122:SF1">
    <property type="entry name" value="IRON-SULFUR-BINDING PROTEIN"/>
    <property type="match status" value="1"/>
</dbReference>
<keyword evidence="3" id="KW-0411">Iron-sulfur</keyword>
<dbReference type="KEGG" id="ocy:OSSY52_01610"/>
<dbReference type="Proteomes" id="UP000516361">
    <property type="component" value="Chromosome"/>
</dbReference>
<accession>A0A7G1G1G9</accession>